<organism evidence="4 5">
    <name type="scientific">Metarhizium robertsii</name>
    <dbReference type="NCBI Taxonomy" id="568076"/>
    <lineage>
        <taxon>Eukaryota</taxon>
        <taxon>Fungi</taxon>
        <taxon>Dikarya</taxon>
        <taxon>Ascomycota</taxon>
        <taxon>Pezizomycotina</taxon>
        <taxon>Sordariomycetes</taxon>
        <taxon>Hypocreomycetidae</taxon>
        <taxon>Hypocreales</taxon>
        <taxon>Clavicipitaceae</taxon>
        <taxon>Metarhizium</taxon>
    </lineage>
</organism>
<comment type="caution">
    <text evidence="4">The sequence shown here is derived from an EMBL/GenBank/DDBJ whole genome shotgun (WGS) entry which is preliminary data.</text>
</comment>
<dbReference type="HOGENOM" id="CLU_005544_0_0_1"/>
<evidence type="ECO:0008006" key="6">
    <source>
        <dbReference type="Google" id="ProtNLM"/>
    </source>
</evidence>
<dbReference type="GO" id="GO:0005737">
    <property type="term" value="C:cytoplasm"/>
    <property type="evidence" value="ECO:0007669"/>
    <property type="project" value="TreeGrafter"/>
</dbReference>
<reference evidence="4 5" key="1">
    <citation type="submission" date="2014-02" db="EMBL/GenBank/DDBJ databases">
        <title>The genome sequence of the entomopathogenic fungus Metarhizium robertsii ARSEF 2575.</title>
        <authorList>
            <person name="Giuliano Garisto Donzelli B."/>
            <person name="Roe B.A."/>
            <person name="Macmil S.L."/>
            <person name="Krasnoff S.B."/>
            <person name="Gibson D.M."/>
        </authorList>
    </citation>
    <scope>NUCLEOTIDE SEQUENCE [LARGE SCALE GENOMIC DNA]</scope>
    <source>
        <strain evidence="4 5">ARSEF 2575</strain>
    </source>
</reference>
<evidence type="ECO:0000259" key="2">
    <source>
        <dbReference type="Pfam" id="PF24173"/>
    </source>
</evidence>
<dbReference type="SUPFAM" id="SSF48371">
    <property type="entry name" value="ARM repeat"/>
    <property type="match status" value="2"/>
</dbReference>
<dbReference type="Pfam" id="PF21547">
    <property type="entry name" value="TTI1"/>
    <property type="match status" value="1"/>
</dbReference>
<dbReference type="InterPro" id="IPR016024">
    <property type="entry name" value="ARM-type_fold"/>
</dbReference>
<feature type="domain" description="TTI1 C-terminal TPR" evidence="3">
    <location>
        <begin position="770"/>
        <end position="912"/>
    </location>
</feature>
<feature type="region of interest" description="Disordered" evidence="1">
    <location>
        <begin position="776"/>
        <end position="820"/>
    </location>
</feature>
<dbReference type="InterPro" id="IPR057567">
    <property type="entry name" value="TPR_TTI1_C"/>
</dbReference>
<proteinExistence type="predicted"/>
<dbReference type="PANTHER" id="PTHR18460">
    <property type="entry name" value="TEL2 INTERACTING PROTEIN 1 TTI1 FAMILY MEMBER"/>
    <property type="match status" value="1"/>
</dbReference>
<dbReference type="PANTHER" id="PTHR18460:SF3">
    <property type="entry name" value="TELO2-INTERACTING PROTEIN 1 HOMOLOG"/>
    <property type="match status" value="1"/>
</dbReference>
<evidence type="ECO:0000259" key="3">
    <source>
        <dbReference type="Pfam" id="PF24181"/>
    </source>
</evidence>
<dbReference type="OrthoDB" id="49511at2759"/>
<dbReference type="Proteomes" id="UP000030151">
    <property type="component" value="Unassembled WGS sequence"/>
</dbReference>
<sequence length="1067" mass="118049">MAEQTANKERHDVFQKLKPFCVKISQLAIQESDSADAARELLDLTAQVLDMLNTQIQKNPSALDEKLAEYVFFPLYHIFRQLEHYPARLIENCVKCLQLLITHGWKTRISSKLVQQIFSFLVFIVDGVPGLKKRDRDVPEELQLEAFRTQLALLTTAGQSANAMTGLTEGDSMPALGHGVTVMLDGAVDGITPQIQLEALRVLKALYTSLRDQGALASFLPGTVSSLTKLLSSPNRHKSTVLAESLNVVQTVLTRVLGDMRTRSILAKGGKEDEKQSASSDTDKLLTAAWLRATADQVKVALSNMMKLRTHSSQNVLDALERLCVSLLDECHNSLSNCTTLLVETAILLDQGESAPTPSLSTQTSLRHLVIIYPELGDAIKTAVYSWMSSLARIMQAGDEEVKKTAVHNLSKGIELFESLGIESSTLEDTIGGALRDSIVSLIQSSKQAQPAIHLQLLDGSQNQRESANEQPFEPVLMANESQRTLRQEVTNLISRIASTSVHSNIAASMMDHARESDSTDQVASLWLCYELVKASDALNAGSDAFLDLSALGGSSDDLEPIFEDLYSYSVQILESHADSDPVDWRLEAIALEVATYTAQRRGVSFRPDLMDVLFPVATFLGSENPLLQQHAIASLNSIALACEYSSVSELIIDNVDYMVNSVALRLNSLDISPASMQVLTMMIRLSGPRLIPYLNDVVESIFAALENYHGYVLLAENLFTVLKEIVNQASVINERLLTDGEKTMINHKKKPRPILGLDALLDDLDKRETRRIRDEEEAKSFAQIKGHPKEPWGSKTKKEEEDDADGRPPPEPEKPPNSPTYQLLLRIASLTQHYLTSPTARLRRSLLELLTTASTILAGDEDSFLPLINSIWPVVIERLRDPEPFISIEACHALVGLCRAAGDFLSTRFKTEWGEWLRDWCRKTKTNAEGRKAQSLPRIPEKGQSIMIPIRSGDGLQIKGIPVESGSNSSSGSLGQHASPVKTWEAVVALLTAIVEYVRVDEVMFDDILDLLADVMESNKEVREALEVINADAVWLVRYEKGREELLPTPVVDGFQFVEMEQLPRS</sequence>
<dbReference type="PIRSF" id="PIRSF005250">
    <property type="entry name" value="UCP005250"/>
    <property type="match status" value="1"/>
</dbReference>
<dbReference type="Pfam" id="PF24181">
    <property type="entry name" value="TPR_TTI1_C"/>
    <property type="match status" value="1"/>
</dbReference>
<dbReference type="eggNOG" id="KOG4524">
    <property type="taxonomic scope" value="Eukaryota"/>
</dbReference>
<dbReference type="InterPro" id="IPR052587">
    <property type="entry name" value="TELO2-interacting_protein_1"/>
</dbReference>
<evidence type="ECO:0000313" key="5">
    <source>
        <dbReference type="Proteomes" id="UP000030151"/>
    </source>
</evidence>
<feature type="compositionally biased region" description="Basic and acidic residues" evidence="1">
    <location>
        <begin position="788"/>
        <end position="815"/>
    </location>
</feature>
<dbReference type="Pfam" id="PF24173">
    <property type="entry name" value="TPR_TTI1_N"/>
    <property type="match status" value="1"/>
</dbReference>
<gene>
    <name evidence="4" type="ORF">X797_003155</name>
</gene>
<dbReference type="Gene3D" id="1.25.10.10">
    <property type="entry name" value="Leucine-rich Repeat Variant"/>
    <property type="match status" value="2"/>
</dbReference>
<evidence type="ECO:0000313" key="4">
    <source>
        <dbReference type="EMBL" id="EXV03355.1"/>
    </source>
</evidence>
<dbReference type="InterPro" id="IPR049362">
    <property type="entry name" value="TTI1_rpt"/>
</dbReference>
<dbReference type="InterPro" id="IPR016441">
    <property type="entry name" value="Tti1"/>
</dbReference>
<name>A0A0A1V0J1_9HYPO</name>
<protein>
    <recommendedName>
        <fullName evidence="6">HEAT repeat protein</fullName>
    </recommendedName>
</protein>
<accession>A0A0A1V0J1</accession>
<dbReference type="InterPro" id="IPR057566">
    <property type="entry name" value="TPR_TTI1_N"/>
</dbReference>
<evidence type="ECO:0000256" key="1">
    <source>
        <dbReference type="SAM" id="MobiDB-lite"/>
    </source>
</evidence>
<dbReference type="InterPro" id="IPR011989">
    <property type="entry name" value="ARM-like"/>
</dbReference>
<feature type="domain" description="TTI1 N-terminal TPR" evidence="2">
    <location>
        <begin position="14"/>
        <end position="349"/>
    </location>
</feature>
<dbReference type="AlphaFoldDB" id="A0A0A1V0J1"/>
<dbReference type="EMBL" id="JELW01000003">
    <property type="protein sequence ID" value="EXV03355.1"/>
    <property type="molecule type" value="Genomic_DNA"/>
</dbReference>